<dbReference type="Proteomes" id="UP000002872">
    <property type="component" value="Unassembled WGS sequence"/>
</dbReference>
<dbReference type="HOGENOM" id="CLU_404940_0_0_1"/>
<keyword evidence="3" id="KW-1185">Reference proteome</keyword>
<protein>
    <submittedName>
        <fullName evidence="2">Uncharacterized protein</fullName>
    </submittedName>
</protein>
<dbReference type="EMBL" id="GL870881">
    <property type="protein sequence ID" value="EIJ87544.1"/>
    <property type="molecule type" value="Genomic_DNA"/>
</dbReference>
<name>I3EE97_NEMP3</name>
<evidence type="ECO:0000256" key="1">
    <source>
        <dbReference type="SAM" id="MobiDB-lite"/>
    </source>
</evidence>
<reference evidence="2" key="1">
    <citation type="submission" date="2011-01" db="EMBL/GenBank/DDBJ databases">
        <title>The Genome Sequence of Nematocida parisii strain ERTm3.</title>
        <authorList>
            <consortium name="The Broad Institute Genome Sequencing Platform"/>
            <consortium name="The Broad Institute Genome Sequencing Center for Infectious Disease"/>
            <person name="Cuomo C."/>
            <person name="Troemel E."/>
            <person name="Young S.K."/>
            <person name="Zeng Q."/>
            <person name="Gargeya S."/>
            <person name="Fitzgerald M."/>
            <person name="Haas B."/>
            <person name="Abouelleil A."/>
            <person name="Alvarado L."/>
            <person name="Arachchi H.M."/>
            <person name="Berlin A."/>
            <person name="Chapman S.B."/>
            <person name="Gearin G."/>
            <person name="Goldberg J."/>
            <person name="Griggs A."/>
            <person name="Gujja S."/>
            <person name="Hansen M."/>
            <person name="Heiman D."/>
            <person name="Howarth C."/>
            <person name="Larimer J."/>
            <person name="Lui A."/>
            <person name="MacDonald P.J.P."/>
            <person name="McCowen C."/>
            <person name="Montmayeur A."/>
            <person name="Murphy C."/>
            <person name="Neiman D."/>
            <person name="Pearson M."/>
            <person name="Priest M."/>
            <person name="Roberts A."/>
            <person name="Saif S."/>
            <person name="Shea T."/>
            <person name="Sisk P."/>
            <person name="Stolte C."/>
            <person name="Sykes S."/>
            <person name="Wortman J."/>
            <person name="Nusbaum C."/>
            <person name="Birren B."/>
        </authorList>
    </citation>
    <scope>NUCLEOTIDE SEQUENCE</scope>
    <source>
        <strain evidence="2">ERTm3</strain>
    </source>
</reference>
<organism evidence="2 3">
    <name type="scientific">Nematocida parisii (strain ERTm3)</name>
    <name type="common">Nematode killer fungus</name>
    <dbReference type="NCBI Taxonomy" id="935791"/>
    <lineage>
        <taxon>Eukaryota</taxon>
        <taxon>Fungi</taxon>
        <taxon>Fungi incertae sedis</taxon>
        <taxon>Microsporidia</taxon>
        <taxon>Nematocida</taxon>
    </lineage>
</organism>
<gene>
    <name evidence="2" type="ORF">NEQG_02091</name>
</gene>
<dbReference type="VEuPathDB" id="MicrosporidiaDB:NEQG_02091"/>
<sequence>MYIDTVPNAHSFIQTVHDLLQECMSSKKKKSPNSLYRVAESVFDRYFDSFPELPAQETEEGAGTSTGAGACIEKEETCPSKNTVPCEEEVIMGLLEYSELVHMEKQKGNLYFDAEVYTKYLNNGIPYQKSELYWHCLYNTYLSLLFNRDIGIGGRIDYFVEAITQEESDVNSGINSFFLDTFIQDRSSNMAQLFIQLAYWIEKNNLDKNNYIVRFLENGLRTINFDEKEVGMVISYIYGFLKIKNIMFPHIILEDAETRLRKFYVGEVSLIYNRTEYYKNPAQYLAETIKREILTNEVIPKYKIGMLSDVLINSGPDVGMKIVRCLTNNGANMRYLVLIMNSILNAEKAGTYRVRNNHVNTLLLAVIGVASVEKDRFASIITQCFEIMAVEDQKICLDAWGDSVVALENIIAALKTVLKVNEKEKKTCPKKLHALIHSTRNKQAEIILKVKKERIKMNVLQELRKETCELEESRLTKMASLSSMMLCPLSMIRSMRTLQCLNEDTKDLLLTANYILTIACKLARRIEMVISAALEKYSKSIYDKVTDVIVPDLDEMDSISSINAITNNILKKLHELTEIDKMLMGMKQMEGYRIKLCKIVNGVEASMGLLGKKILHDYSPEYGREMSLILISMLKAIGHINIATNESIYNEIAAEDEENAEPEKENPAVNGSEGQNQLG</sequence>
<proteinExistence type="predicted"/>
<evidence type="ECO:0000313" key="3">
    <source>
        <dbReference type="Proteomes" id="UP000002872"/>
    </source>
</evidence>
<dbReference type="OrthoDB" id="10383588at2759"/>
<feature type="region of interest" description="Disordered" evidence="1">
    <location>
        <begin position="653"/>
        <end position="679"/>
    </location>
</feature>
<accession>I3EE97</accession>
<evidence type="ECO:0000313" key="2">
    <source>
        <dbReference type="EMBL" id="EIJ87544.1"/>
    </source>
</evidence>
<dbReference type="AlphaFoldDB" id="I3EE97"/>
<dbReference type="InParanoid" id="I3EE97"/>